<dbReference type="EMBL" id="CP012746">
    <property type="protein sequence ID" value="ALL65079.1"/>
    <property type="molecule type" value="Genomic_DNA"/>
</dbReference>
<gene>
    <name evidence="2" type="ORF">K788_0002579</name>
</gene>
<accession>A0A0P0RA64</accession>
<sequence>MHHARLCKPQARGGKRLHGLHAAAGTPPTRAACVLPPLARVPGVSTVPVALNPSLRMPVEPRLHV</sequence>
<evidence type="ECO:0000313" key="3">
    <source>
        <dbReference type="Proteomes" id="UP000019146"/>
    </source>
</evidence>
<protein>
    <submittedName>
        <fullName evidence="2">Uncharacterized protein</fullName>
    </submittedName>
</protein>
<name>A0A0P0RA64_9BURK</name>
<feature type="region of interest" description="Disordered" evidence="1">
    <location>
        <begin position="1"/>
        <end position="28"/>
    </location>
</feature>
<dbReference type="Proteomes" id="UP000019146">
    <property type="component" value="Chromosome 1"/>
</dbReference>
<organism evidence="2 3">
    <name type="scientific">Paraburkholderia caribensis MBA4</name>
    <dbReference type="NCBI Taxonomy" id="1323664"/>
    <lineage>
        <taxon>Bacteria</taxon>
        <taxon>Pseudomonadati</taxon>
        <taxon>Pseudomonadota</taxon>
        <taxon>Betaproteobacteria</taxon>
        <taxon>Burkholderiales</taxon>
        <taxon>Burkholderiaceae</taxon>
        <taxon>Paraburkholderia</taxon>
    </lineage>
</organism>
<evidence type="ECO:0000313" key="2">
    <source>
        <dbReference type="EMBL" id="ALL65079.1"/>
    </source>
</evidence>
<evidence type="ECO:0000256" key="1">
    <source>
        <dbReference type="SAM" id="MobiDB-lite"/>
    </source>
</evidence>
<reference evidence="2 3" key="1">
    <citation type="journal article" date="2014" name="Genome Announc.">
        <title>Draft Genome Sequence of the Haloacid-Degrading Burkholderia caribensis Strain MBA4.</title>
        <authorList>
            <person name="Pan Y."/>
            <person name="Kong K.F."/>
            <person name="Tsang J.S."/>
        </authorList>
    </citation>
    <scope>NUCLEOTIDE SEQUENCE [LARGE SCALE GENOMIC DNA]</scope>
    <source>
        <strain evidence="2 3">MBA4</strain>
    </source>
</reference>
<dbReference type="AlphaFoldDB" id="A0A0P0RA64"/>
<proteinExistence type="predicted"/>
<dbReference type="KEGG" id="bcai:K788_0002579"/>